<dbReference type="Proteomes" id="UP001215598">
    <property type="component" value="Unassembled WGS sequence"/>
</dbReference>
<evidence type="ECO:0000313" key="2">
    <source>
        <dbReference type="Proteomes" id="UP001215598"/>
    </source>
</evidence>
<sequence length="210" mass="22597">MRPGKQSSKSVEVKILSGQKKNCCSGSGYFAAGWLCCRALQEKTGDGEKEGASVAKDSVTGLNQFGLKVVEIFRDGDDSASTLECLVACLVAPHEFRSQLPAVPHACGTLVTVPHVTQPDCRRQLQKLPLQVNSSHPSTTPRARSKPRIYLPTIYTLLRKAFEHVVQDVPLVELPLSAADIAAACGNVTAAAKSLCPVEEDQEKVIEVQD</sequence>
<comment type="caution">
    <text evidence="1">The sequence shown here is derived from an EMBL/GenBank/DDBJ whole genome shotgun (WGS) entry which is preliminary data.</text>
</comment>
<reference evidence="1" key="1">
    <citation type="submission" date="2023-03" db="EMBL/GenBank/DDBJ databases">
        <title>Massive genome expansion in bonnet fungi (Mycena s.s.) driven by repeated elements and novel gene families across ecological guilds.</title>
        <authorList>
            <consortium name="Lawrence Berkeley National Laboratory"/>
            <person name="Harder C.B."/>
            <person name="Miyauchi S."/>
            <person name="Viragh M."/>
            <person name="Kuo A."/>
            <person name="Thoen E."/>
            <person name="Andreopoulos B."/>
            <person name="Lu D."/>
            <person name="Skrede I."/>
            <person name="Drula E."/>
            <person name="Henrissat B."/>
            <person name="Morin E."/>
            <person name="Kohler A."/>
            <person name="Barry K."/>
            <person name="LaButti K."/>
            <person name="Morin E."/>
            <person name="Salamov A."/>
            <person name="Lipzen A."/>
            <person name="Mereny Z."/>
            <person name="Hegedus B."/>
            <person name="Baldrian P."/>
            <person name="Stursova M."/>
            <person name="Weitz H."/>
            <person name="Taylor A."/>
            <person name="Grigoriev I.V."/>
            <person name="Nagy L.G."/>
            <person name="Martin F."/>
            <person name="Kauserud H."/>
        </authorList>
    </citation>
    <scope>NUCLEOTIDE SEQUENCE</scope>
    <source>
        <strain evidence="1">CBHHK182m</strain>
    </source>
</reference>
<keyword evidence="2" id="KW-1185">Reference proteome</keyword>
<organism evidence="1 2">
    <name type="scientific">Mycena metata</name>
    <dbReference type="NCBI Taxonomy" id="1033252"/>
    <lineage>
        <taxon>Eukaryota</taxon>
        <taxon>Fungi</taxon>
        <taxon>Dikarya</taxon>
        <taxon>Basidiomycota</taxon>
        <taxon>Agaricomycotina</taxon>
        <taxon>Agaricomycetes</taxon>
        <taxon>Agaricomycetidae</taxon>
        <taxon>Agaricales</taxon>
        <taxon>Marasmiineae</taxon>
        <taxon>Mycenaceae</taxon>
        <taxon>Mycena</taxon>
    </lineage>
</organism>
<evidence type="ECO:0000313" key="1">
    <source>
        <dbReference type="EMBL" id="KAJ7713395.1"/>
    </source>
</evidence>
<name>A0AAD7H6P9_9AGAR</name>
<accession>A0AAD7H6P9</accession>
<proteinExistence type="predicted"/>
<gene>
    <name evidence="1" type="ORF">B0H16DRAFT_1478718</name>
</gene>
<dbReference type="AlphaFoldDB" id="A0AAD7H6P9"/>
<dbReference type="EMBL" id="JARKIB010000344">
    <property type="protein sequence ID" value="KAJ7713395.1"/>
    <property type="molecule type" value="Genomic_DNA"/>
</dbReference>
<protein>
    <submittedName>
        <fullName evidence="1">Uncharacterized protein</fullName>
    </submittedName>
</protein>